<evidence type="ECO:0000313" key="2">
    <source>
        <dbReference type="EMBL" id="KAF7255742.1"/>
    </source>
</evidence>
<dbReference type="InterPro" id="IPR035897">
    <property type="entry name" value="Toll_tir_struct_dom_sf"/>
</dbReference>
<name>A0A8S9YM34_9TREM</name>
<dbReference type="Gene3D" id="1.25.10.10">
    <property type="entry name" value="Leucine-rich Repeat Variant"/>
    <property type="match status" value="1"/>
</dbReference>
<dbReference type="SUPFAM" id="SSF52200">
    <property type="entry name" value="Toll/Interleukin receptor TIR domain"/>
    <property type="match status" value="1"/>
</dbReference>
<dbReference type="AlphaFoldDB" id="A0A8S9YM34"/>
<dbReference type="SUPFAM" id="SSF48371">
    <property type="entry name" value="ARM repeat"/>
    <property type="match status" value="1"/>
</dbReference>
<dbReference type="EMBL" id="JTDE01003709">
    <property type="protein sequence ID" value="KAF7255742.1"/>
    <property type="molecule type" value="Genomic_DNA"/>
</dbReference>
<dbReference type="Pfam" id="PF13676">
    <property type="entry name" value="TIR_2"/>
    <property type="match status" value="1"/>
</dbReference>
<sequence>MYRTHRGYELKLRDRTRLMQACIDNTREVINNLILFASTKFYKSEEFSQALATFLRSYYIISKPVSFSEEYRRRVCEEILSTENIPDKLGTIFNDLASHELNYRLQSSEGSENDGNLKLLIDLQRCIFNYLDASSKFGLKMVSNQAYMQTVRLLLTDMLSAVDSVQTSNEIRSLVRYLIGSVYNALRHGSPGIAQRVIELGFTEVVKPYAFCDDPKIQMSAYMFLAYSETHKDQLEMHETETIQAFIQCLEMATKSVNKRGKGYSVLELAKGLRILAQNDGNKQTLVQMGILPCLKVMLESGIPDEEEEALLMLWTLSFDEKIKKQVREEFGESVLKTQLQIKMRETQLDVESDEVIKPRNLQQTLPNPLVVEAKMSNFHGKRLESVPQLEVEEEPELVKSRTELKNKAALKALKGLIWQLSVAEEKHAHSEPKIQPPSTDPHVMISYNHQHNKIALQIASQLKENYKVWIDLDYMSSEVDVMEGMASAVENAFVVCILYSKAYKDSPSTRSEAQYAYRMQKPLLFLRVQPDYEPDGWLGILIGTKYYIDFSGKYPFETKFSVLLKSVNKAMQTRRGTITPITQETTQMRPDTQEESVNKAYNCWNETETANWLRRINVEWSGSVPLNGRHLTFLSKLLTQAPAFYYEALKSEGCLKDLTALMNFSEALERLSLD</sequence>
<proteinExistence type="predicted"/>
<organism evidence="2 3">
    <name type="scientific">Paragonimus skrjabini miyazakii</name>
    <dbReference type="NCBI Taxonomy" id="59628"/>
    <lineage>
        <taxon>Eukaryota</taxon>
        <taxon>Metazoa</taxon>
        <taxon>Spiralia</taxon>
        <taxon>Lophotrochozoa</taxon>
        <taxon>Platyhelminthes</taxon>
        <taxon>Trematoda</taxon>
        <taxon>Digenea</taxon>
        <taxon>Plagiorchiida</taxon>
        <taxon>Troglotremata</taxon>
        <taxon>Troglotrematidae</taxon>
        <taxon>Paragonimus</taxon>
    </lineage>
</organism>
<dbReference type="Proteomes" id="UP000822476">
    <property type="component" value="Unassembled WGS sequence"/>
</dbReference>
<feature type="domain" description="TIR" evidence="1">
    <location>
        <begin position="444"/>
        <end position="562"/>
    </location>
</feature>
<protein>
    <recommendedName>
        <fullName evidence="1">TIR domain-containing protein</fullName>
    </recommendedName>
</protein>
<comment type="caution">
    <text evidence="2">The sequence shown here is derived from an EMBL/GenBank/DDBJ whole genome shotgun (WGS) entry which is preliminary data.</text>
</comment>
<dbReference type="OrthoDB" id="2148946at2759"/>
<dbReference type="InterPro" id="IPR011989">
    <property type="entry name" value="ARM-like"/>
</dbReference>
<gene>
    <name evidence="2" type="ORF">EG68_06887</name>
</gene>
<accession>A0A8S9YM34</accession>
<dbReference type="PANTHER" id="PTHR46270">
    <property type="entry name" value="ARMADILLO-TYPE FOLD-RELATED"/>
    <property type="match status" value="1"/>
</dbReference>
<reference evidence="2" key="1">
    <citation type="submission" date="2019-07" db="EMBL/GenBank/DDBJ databases">
        <title>Annotation for the trematode Paragonimus miyazaki's.</title>
        <authorList>
            <person name="Choi Y.-J."/>
        </authorList>
    </citation>
    <scope>NUCLEOTIDE SEQUENCE</scope>
    <source>
        <strain evidence="2">Japan</strain>
    </source>
</reference>
<dbReference type="InterPro" id="IPR000157">
    <property type="entry name" value="TIR_dom"/>
</dbReference>
<keyword evidence="3" id="KW-1185">Reference proteome</keyword>
<dbReference type="InterPro" id="IPR016024">
    <property type="entry name" value="ARM-type_fold"/>
</dbReference>
<evidence type="ECO:0000259" key="1">
    <source>
        <dbReference type="Pfam" id="PF13676"/>
    </source>
</evidence>
<dbReference type="Gene3D" id="3.40.50.10140">
    <property type="entry name" value="Toll/interleukin-1 receptor homology (TIR) domain"/>
    <property type="match status" value="1"/>
</dbReference>
<dbReference type="GO" id="GO:0007165">
    <property type="term" value="P:signal transduction"/>
    <property type="evidence" value="ECO:0007669"/>
    <property type="project" value="InterPro"/>
</dbReference>
<evidence type="ECO:0000313" key="3">
    <source>
        <dbReference type="Proteomes" id="UP000822476"/>
    </source>
</evidence>
<dbReference type="PANTHER" id="PTHR46270:SF2">
    <property type="entry name" value="TIR DOMAIN-CONTAINING PROTEIN"/>
    <property type="match status" value="1"/>
</dbReference>